<feature type="transmembrane region" description="Helical" evidence="5">
    <location>
        <begin position="255"/>
        <end position="274"/>
    </location>
</feature>
<dbReference type="InterPro" id="IPR035906">
    <property type="entry name" value="MetI-like_sf"/>
</dbReference>
<protein>
    <submittedName>
        <fullName evidence="7">Putative spermidine/putrescine transport system permease protein</fullName>
    </submittedName>
</protein>
<dbReference type="PANTHER" id="PTHR43759">
    <property type="entry name" value="TREHALOSE TRANSPORT SYSTEM PERMEASE PROTEIN SUGA"/>
    <property type="match status" value="1"/>
</dbReference>
<dbReference type="RefSeq" id="WP_092727218.1">
    <property type="nucleotide sequence ID" value="NZ_FNGW01000008.1"/>
</dbReference>
<evidence type="ECO:0000313" key="8">
    <source>
        <dbReference type="Proteomes" id="UP000199068"/>
    </source>
</evidence>
<evidence type="ECO:0000313" key="7">
    <source>
        <dbReference type="EMBL" id="SDM30842.1"/>
    </source>
</evidence>
<keyword evidence="4 5" id="KW-0472">Membrane</keyword>
<feature type="transmembrane region" description="Helical" evidence="5">
    <location>
        <begin position="69"/>
        <end position="89"/>
    </location>
</feature>
<dbReference type="InterPro" id="IPR052730">
    <property type="entry name" value="Sugar_ABC_transporter"/>
</dbReference>
<dbReference type="Gene3D" id="1.10.3720.10">
    <property type="entry name" value="MetI-like"/>
    <property type="match status" value="1"/>
</dbReference>
<dbReference type="PROSITE" id="PS50928">
    <property type="entry name" value="ABC_TM1"/>
    <property type="match status" value="1"/>
</dbReference>
<feature type="domain" description="ABC transmembrane type-1" evidence="6">
    <location>
        <begin position="63"/>
        <end position="274"/>
    </location>
</feature>
<dbReference type="PANTHER" id="PTHR43759:SF1">
    <property type="entry name" value="GLUCOSE IMPORT SYSTEM PERMEASE PROTEIN GLCT"/>
    <property type="match status" value="1"/>
</dbReference>
<organism evidence="7 8">
    <name type="scientific">Romboutsia lituseburensis DSM 797</name>
    <dbReference type="NCBI Taxonomy" id="1121325"/>
    <lineage>
        <taxon>Bacteria</taxon>
        <taxon>Bacillati</taxon>
        <taxon>Bacillota</taxon>
        <taxon>Clostridia</taxon>
        <taxon>Peptostreptococcales</taxon>
        <taxon>Peptostreptococcaceae</taxon>
        <taxon>Romboutsia</taxon>
    </lineage>
</organism>
<dbReference type="GO" id="GO:0005886">
    <property type="term" value="C:plasma membrane"/>
    <property type="evidence" value="ECO:0007669"/>
    <property type="project" value="UniProtKB-SubCell"/>
</dbReference>
<keyword evidence="5" id="KW-0813">Transport</keyword>
<dbReference type="EMBL" id="FNGW01000008">
    <property type="protein sequence ID" value="SDM30842.1"/>
    <property type="molecule type" value="Genomic_DNA"/>
</dbReference>
<keyword evidence="8" id="KW-1185">Reference proteome</keyword>
<feature type="transmembrane region" description="Helical" evidence="5">
    <location>
        <begin position="110"/>
        <end position="131"/>
    </location>
</feature>
<sequence length="286" mass="32267">MLNKIKPYIYITPVTMLLAFVMGVGIFTCVGQSLGYFPQIGLNDLTFKYYEEIFRDKTFIRSFLFTLKVSLISSAISVFIGVLVSYFLSKTKHTKFREAIFKLPIIVPHIVAVVIVIIIFSQSGIISRLLYNLGIINDSSQFMQLVLDKKGLGIIMTYIWKGIPYVIITVYSILKSKSEKMELAAKNLGASEIQVFKRIVLPTAMPSMISSFLILFSFSFGSFEVPFLIGPSSPKTLPVYAYLIYSSSDLCQRPLAMAINVIISLSSIILLILYNKVFNKLYKFKV</sequence>
<evidence type="ECO:0000256" key="2">
    <source>
        <dbReference type="ARBA" id="ARBA00022692"/>
    </source>
</evidence>
<comment type="subcellular location">
    <subcellularLocation>
        <location evidence="5">Cell membrane</location>
        <topology evidence="5">Multi-pass membrane protein</topology>
    </subcellularLocation>
    <subcellularLocation>
        <location evidence="1">Membrane</location>
        <topology evidence="1">Multi-pass membrane protein</topology>
    </subcellularLocation>
</comment>
<dbReference type="InterPro" id="IPR000515">
    <property type="entry name" value="MetI-like"/>
</dbReference>
<feature type="transmembrane region" description="Helical" evidence="5">
    <location>
        <begin position="7"/>
        <end position="27"/>
    </location>
</feature>
<dbReference type="CDD" id="cd06261">
    <property type="entry name" value="TM_PBP2"/>
    <property type="match status" value="1"/>
</dbReference>
<keyword evidence="2 5" id="KW-0812">Transmembrane</keyword>
<evidence type="ECO:0000256" key="4">
    <source>
        <dbReference type="ARBA" id="ARBA00023136"/>
    </source>
</evidence>
<evidence type="ECO:0000256" key="1">
    <source>
        <dbReference type="ARBA" id="ARBA00004141"/>
    </source>
</evidence>
<comment type="similarity">
    <text evidence="5">Belongs to the binding-protein-dependent transport system permease family.</text>
</comment>
<evidence type="ECO:0000256" key="3">
    <source>
        <dbReference type="ARBA" id="ARBA00022989"/>
    </source>
</evidence>
<dbReference type="GO" id="GO:0055085">
    <property type="term" value="P:transmembrane transport"/>
    <property type="evidence" value="ECO:0007669"/>
    <property type="project" value="InterPro"/>
</dbReference>
<reference evidence="7 8" key="1">
    <citation type="submission" date="2016-10" db="EMBL/GenBank/DDBJ databases">
        <authorList>
            <person name="de Groot N.N."/>
        </authorList>
    </citation>
    <scope>NUCLEOTIDE SEQUENCE [LARGE SCALE GENOMIC DNA]</scope>
    <source>
        <strain evidence="7 8">DSM 797</strain>
    </source>
</reference>
<gene>
    <name evidence="7" type="ORF">SAMN04515677_108102</name>
</gene>
<feature type="transmembrane region" description="Helical" evidence="5">
    <location>
        <begin position="151"/>
        <end position="174"/>
    </location>
</feature>
<proteinExistence type="inferred from homology"/>
<keyword evidence="3 5" id="KW-1133">Transmembrane helix</keyword>
<dbReference type="AlphaFoldDB" id="A0A1G9S617"/>
<dbReference type="Proteomes" id="UP000199068">
    <property type="component" value="Unassembled WGS sequence"/>
</dbReference>
<evidence type="ECO:0000256" key="5">
    <source>
        <dbReference type="RuleBase" id="RU363032"/>
    </source>
</evidence>
<dbReference type="STRING" id="1121325.SAMN04515677_108102"/>
<name>A0A1G9S617_9FIRM</name>
<accession>A0A1G9S617</accession>
<dbReference type="SUPFAM" id="SSF161098">
    <property type="entry name" value="MetI-like"/>
    <property type="match status" value="1"/>
</dbReference>
<evidence type="ECO:0000259" key="6">
    <source>
        <dbReference type="PROSITE" id="PS50928"/>
    </source>
</evidence>
<dbReference type="Pfam" id="PF00528">
    <property type="entry name" value="BPD_transp_1"/>
    <property type="match status" value="1"/>
</dbReference>